<dbReference type="EMBL" id="GBRH01175352">
    <property type="protein sequence ID" value="JAE22544.1"/>
    <property type="molecule type" value="Transcribed_RNA"/>
</dbReference>
<sequence length="109" mass="12603">MYSNDAWSSLGGILKENFFSLVILYGLMLYLLISLRAPLVCSRTERWEFGYVVDHSVPLVLNRFVGPTSQKKAASFQAFVSTEHGLLQQRKSFFYSSRFEPQTRFDFAF</sequence>
<reference evidence="2" key="1">
    <citation type="submission" date="2014-09" db="EMBL/GenBank/DDBJ databases">
        <authorList>
            <person name="Magalhaes I.L.F."/>
            <person name="Oliveira U."/>
            <person name="Santos F.R."/>
            <person name="Vidigal T.H.D.A."/>
            <person name="Brescovit A.D."/>
            <person name="Santos A.J."/>
        </authorList>
    </citation>
    <scope>NUCLEOTIDE SEQUENCE</scope>
    <source>
        <tissue evidence="2">Shoot tissue taken approximately 20 cm above the soil surface</tissue>
    </source>
</reference>
<keyword evidence="1" id="KW-0812">Transmembrane</keyword>
<evidence type="ECO:0000256" key="1">
    <source>
        <dbReference type="SAM" id="Phobius"/>
    </source>
</evidence>
<keyword evidence="1" id="KW-0472">Membrane</keyword>
<proteinExistence type="predicted"/>
<evidence type="ECO:0000313" key="2">
    <source>
        <dbReference type="EMBL" id="JAE22544.1"/>
    </source>
</evidence>
<protein>
    <submittedName>
        <fullName evidence="2">Uncharacterized protein</fullName>
    </submittedName>
</protein>
<feature type="transmembrane region" description="Helical" evidence="1">
    <location>
        <begin position="18"/>
        <end position="39"/>
    </location>
</feature>
<reference evidence="2" key="2">
    <citation type="journal article" date="2015" name="Data Brief">
        <title>Shoot transcriptome of the giant reed, Arundo donax.</title>
        <authorList>
            <person name="Barrero R.A."/>
            <person name="Guerrero F.D."/>
            <person name="Moolhuijzen P."/>
            <person name="Goolsby J.A."/>
            <person name="Tidwell J."/>
            <person name="Bellgard S.E."/>
            <person name="Bellgard M.I."/>
        </authorList>
    </citation>
    <scope>NUCLEOTIDE SEQUENCE</scope>
    <source>
        <tissue evidence="2">Shoot tissue taken approximately 20 cm above the soil surface</tissue>
    </source>
</reference>
<accession>A0A0A9GGH4</accession>
<dbReference type="AlphaFoldDB" id="A0A0A9GGH4"/>
<keyword evidence="1" id="KW-1133">Transmembrane helix</keyword>
<name>A0A0A9GGH4_ARUDO</name>
<organism evidence="2">
    <name type="scientific">Arundo donax</name>
    <name type="common">Giant reed</name>
    <name type="synonym">Donax arundinaceus</name>
    <dbReference type="NCBI Taxonomy" id="35708"/>
    <lineage>
        <taxon>Eukaryota</taxon>
        <taxon>Viridiplantae</taxon>
        <taxon>Streptophyta</taxon>
        <taxon>Embryophyta</taxon>
        <taxon>Tracheophyta</taxon>
        <taxon>Spermatophyta</taxon>
        <taxon>Magnoliopsida</taxon>
        <taxon>Liliopsida</taxon>
        <taxon>Poales</taxon>
        <taxon>Poaceae</taxon>
        <taxon>PACMAD clade</taxon>
        <taxon>Arundinoideae</taxon>
        <taxon>Arundineae</taxon>
        <taxon>Arundo</taxon>
    </lineage>
</organism>